<dbReference type="EMBL" id="LOHS01000088">
    <property type="protein sequence ID" value="OAH12585.1"/>
    <property type="molecule type" value="Genomic_DNA"/>
</dbReference>
<keyword evidence="3" id="KW-1185">Reference proteome</keyword>
<comment type="caution">
    <text evidence="2">The sequence shown here is derived from an EMBL/GenBank/DDBJ whole genome shotgun (WGS) entry which is preliminary data.</text>
</comment>
<reference evidence="2 3" key="1">
    <citation type="submission" date="2015-12" db="EMBL/GenBank/DDBJ databases">
        <title>Genome sequence of Streptomyces sp. G25.</title>
        <authorList>
            <person name="Poehlein A."/>
            <person name="Roettig A."/>
            <person name="Hiessl S."/>
            <person name="Hauschild P."/>
            <person name="Schauer J."/>
            <person name="Madkour M.H."/>
            <person name="Al-Ansari A.M."/>
            <person name="Almakishah N.H."/>
            <person name="Steinbuechel A."/>
            <person name="Daniel R."/>
        </authorList>
    </citation>
    <scope>NUCLEOTIDE SEQUENCE [LARGE SCALE GENOMIC DNA]</scope>
    <source>
        <strain evidence="3">G25(2015)</strain>
    </source>
</reference>
<dbReference type="Proteomes" id="UP000077381">
    <property type="component" value="Unassembled WGS sequence"/>
</dbReference>
<feature type="region of interest" description="Disordered" evidence="1">
    <location>
        <begin position="60"/>
        <end position="96"/>
    </location>
</feature>
<sequence length="96" mass="10465">MTSHCPHCGWPDAQPYEVVSRHATAQGQTVWTRCACGSLQMRVVRHSARAEDTDVRIVSRGRPAMTRPACGPPQKPCGLQPQAGAPTGTEKRYGHE</sequence>
<protein>
    <submittedName>
        <fullName evidence="2">Uncharacterized protein</fullName>
    </submittedName>
</protein>
<name>A0A177HNU2_9ACTN</name>
<evidence type="ECO:0000313" key="3">
    <source>
        <dbReference type="Proteomes" id="UP000077381"/>
    </source>
</evidence>
<dbReference type="PATRIC" id="fig|1716141.3.peg.4134"/>
<proteinExistence type="predicted"/>
<evidence type="ECO:0000256" key="1">
    <source>
        <dbReference type="SAM" id="MobiDB-lite"/>
    </source>
</evidence>
<gene>
    <name evidence="2" type="ORF">STSP_39310</name>
</gene>
<dbReference type="STRING" id="1716141.STSP_39310"/>
<organism evidence="2 3">
    <name type="scientific">Streptomyces jeddahensis</name>
    <dbReference type="NCBI Taxonomy" id="1716141"/>
    <lineage>
        <taxon>Bacteria</taxon>
        <taxon>Bacillati</taxon>
        <taxon>Actinomycetota</taxon>
        <taxon>Actinomycetes</taxon>
        <taxon>Kitasatosporales</taxon>
        <taxon>Streptomycetaceae</taxon>
        <taxon>Streptomyces</taxon>
    </lineage>
</organism>
<evidence type="ECO:0000313" key="2">
    <source>
        <dbReference type="EMBL" id="OAH12585.1"/>
    </source>
</evidence>
<accession>A0A177HNU2</accession>
<dbReference type="AlphaFoldDB" id="A0A177HNU2"/>